<dbReference type="GO" id="GO:0005739">
    <property type="term" value="C:mitochondrion"/>
    <property type="evidence" value="ECO:0007669"/>
    <property type="project" value="UniProtKB-SubCell"/>
</dbReference>
<comment type="subcellular location">
    <subcellularLocation>
        <location evidence="1">Mitochondrion</location>
    </subcellularLocation>
</comment>
<evidence type="ECO:0000256" key="5">
    <source>
        <dbReference type="ARBA" id="ARBA00040939"/>
    </source>
</evidence>
<dbReference type="Proteomes" id="UP000265040">
    <property type="component" value="Chromosome 6"/>
</dbReference>
<dbReference type="STRING" id="64144.ENSATEP00000011885"/>
<reference evidence="6" key="1">
    <citation type="submission" date="2021-04" db="EMBL/GenBank/DDBJ databases">
        <authorList>
            <consortium name="Wellcome Sanger Institute Data Sharing"/>
        </authorList>
    </citation>
    <scope>NUCLEOTIDE SEQUENCE [LARGE SCALE GENOMIC DNA]</scope>
</reference>
<evidence type="ECO:0000313" key="7">
    <source>
        <dbReference type="Proteomes" id="UP000265040"/>
    </source>
</evidence>
<reference evidence="6" key="3">
    <citation type="submission" date="2025-09" db="UniProtKB">
        <authorList>
            <consortium name="Ensembl"/>
        </authorList>
    </citation>
    <scope>IDENTIFICATION</scope>
</reference>
<reference evidence="6" key="2">
    <citation type="submission" date="2025-08" db="UniProtKB">
        <authorList>
            <consortium name="Ensembl"/>
        </authorList>
    </citation>
    <scope>IDENTIFICATION</scope>
</reference>
<dbReference type="PANTHER" id="PTHR33505:SF4">
    <property type="entry name" value="PROTEIN PREY, MITOCHONDRIAL"/>
    <property type="match status" value="1"/>
</dbReference>
<organism evidence="6 7">
    <name type="scientific">Anabas testudineus</name>
    <name type="common">Climbing perch</name>
    <name type="synonym">Anthias testudineus</name>
    <dbReference type="NCBI Taxonomy" id="64144"/>
    <lineage>
        <taxon>Eukaryota</taxon>
        <taxon>Metazoa</taxon>
        <taxon>Chordata</taxon>
        <taxon>Craniata</taxon>
        <taxon>Vertebrata</taxon>
        <taxon>Euteleostomi</taxon>
        <taxon>Actinopterygii</taxon>
        <taxon>Neopterygii</taxon>
        <taxon>Teleostei</taxon>
        <taxon>Neoteleostei</taxon>
        <taxon>Acanthomorphata</taxon>
        <taxon>Anabantaria</taxon>
        <taxon>Anabantiformes</taxon>
        <taxon>Anabantoidei</taxon>
        <taxon>Anabantidae</taxon>
        <taxon>Anabas</taxon>
    </lineage>
</organism>
<dbReference type="Gene3D" id="2.20.25.10">
    <property type="match status" value="1"/>
</dbReference>
<dbReference type="InParanoid" id="A0A3Q1HVM1"/>
<evidence type="ECO:0000256" key="2">
    <source>
        <dbReference type="ARBA" id="ARBA00022946"/>
    </source>
</evidence>
<keyword evidence="3" id="KW-0496">Mitochondrion</keyword>
<dbReference type="GeneTree" id="ENSGT00390000015889"/>
<dbReference type="HAMAP" id="MF_01187">
    <property type="entry name" value="UPF0434"/>
    <property type="match status" value="1"/>
</dbReference>
<protein>
    <recommendedName>
        <fullName evidence="5">Protein preY, mitochondrial</fullName>
    </recommendedName>
</protein>
<keyword evidence="2" id="KW-0809">Transit peptide</keyword>
<gene>
    <name evidence="6" type="primary">PYURF</name>
</gene>
<dbReference type="OrthoDB" id="1884515at2759"/>
<dbReference type="Ensembl" id="ENSATET00000012079.3">
    <property type="protein sequence ID" value="ENSATEP00000011885.1"/>
    <property type="gene ID" value="ENSATEG00000008291.3"/>
</dbReference>
<dbReference type="PANTHER" id="PTHR33505">
    <property type="entry name" value="ZGC:162634"/>
    <property type="match status" value="1"/>
</dbReference>
<evidence type="ECO:0000313" key="6">
    <source>
        <dbReference type="Ensembl" id="ENSATEP00000011885.1"/>
    </source>
</evidence>
<dbReference type="FunFam" id="2.20.25.10:FF:000017">
    <property type="entry name" value="protein preY, mitochondrial"/>
    <property type="match status" value="1"/>
</dbReference>
<evidence type="ECO:0000256" key="4">
    <source>
        <dbReference type="ARBA" id="ARBA00038479"/>
    </source>
</evidence>
<evidence type="ECO:0000256" key="3">
    <source>
        <dbReference type="ARBA" id="ARBA00023128"/>
    </source>
</evidence>
<dbReference type="Pfam" id="PF03966">
    <property type="entry name" value="Trm112p"/>
    <property type="match status" value="1"/>
</dbReference>
<dbReference type="OMA" id="NMIPTDA"/>
<comment type="similarity">
    <text evidence="4">Belongs to the PREY family.</text>
</comment>
<keyword evidence="7" id="KW-1185">Reference proteome</keyword>
<dbReference type="SUPFAM" id="SSF158997">
    <property type="entry name" value="Trm112p-like"/>
    <property type="match status" value="1"/>
</dbReference>
<accession>A0A3Q1HVM1</accession>
<evidence type="ECO:0000256" key="1">
    <source>
        <dbReference type="ARBA" id="ARBA00004173"/>
    </source>
</evidence>
<dbReference type="AlphaFoldDB" id="A0A3Q1HVM1"/>
<dbReference type="InterPro" id="IPR005651">
    <property type="entry name" value="Trm112-like"/>
</dbReference>
<name>A0A3Q1HVM1_ANATE</name>
<proteinExistence type="inferred from homology"/>
<sequence length="115" mass="13159">MFRNVWSRLVTETVRVHLCVKHAPLKQRTTAASVFVRSFTDAKDEVQQPFDTSVLEFLVCPLSKKPLRYESKTNELINEELGIAYPIIDGIPNMIPQEARLIQKDTQTSNTPTQE</sequence>